<dbReference type="InterPro" id="IPR027417">
    <property type="entry name" value="P-loop_NTPase"/>
</dbReference>
<organism evidence="3 4">
    <name type="scientific">Symbiobacterium thermophilum (strain DSM 24528 / JCM 14929 / IAM 14863 / T)</name>
    <dbReference type="NCBI Taxonomy" id="292459"/>
    <lineage>
        <taxon>Bacteria</taxon>
        <taxon>Bacillati</taxon>
        <taxon>Bacillota</taxon>
        <taxon>Clostridia</taxon>
        <taxon>Eubacteriales</taxon>
        <taxon>Symbiobacteriaceae</taxon>
        <taxon>Symbiobacterium</taxon>
    </lineage>
</organism>
<dbReference type="HOGENOM" id="CLU_401066_0_0_9"/>
<dbReference type="RefSeq" id="WP_011194953.1">
    <property type="nucleotide sequence ID" value="NC_006177.1"/>
</dbReference>
<dbReference type="eggNOG" id="COG1672">
    <property type="taxonomic scope" value="Bacteria"/>
</dbReference>
<dbReference type="SUPFAM" id="SSF52540">
    <property type="entry name" value="P-loop containing nucleoside triphosphate hydrolases"/>
    <property type="match status" value="1"/>
</dbReference>
<gene>
    <name evidence="3" type="ordered locus">STH820</name>
</gene>
<dbReference type="InterPro" id="IPR041664">
    <property type="entry name" value="AAA_16"/>
</dbReference>
<evidence type="ECO:0000313" key="3">
    <source>
        <dbReference type="EMBL" id="BAD39805.1"/>
    </source>
</evidence>
<dbReference type="OrthoDB" id="2647228at2"/>
<protein>
    <recommendedName>
        <fullName evidence="2">Orc1-like AAA ATPase domain-containing protein</fullName>
    </recommendedName>
</protein>
<evidence type="ECO:0000256" key="1">
    <source>
        <dbReference type="SAM" id="MobiDB-lite"/>
    </source>
</evidence>
<dbReference type="KEGG" id="sth:STH820"/>
<dbReference type="Pfam" id="PF13191">
    <property type="entry name" value="AAA_16"/>
    <property type="match status" value="1"/>
</dbReference>
<keyword evidence="4" id="KW-1185">Reference proteome</keyword>
<evidence type="ECO:0000259" key="2">
    <source>
        <dbReference type="Pfam" id="PF13191"/>
    </source>
</evidence>
<feature type="region of interest" description="Disordered" evidence="1">
    <location>
        <begin position="556"/>
        <end position="588"/>
    </location>
</feature>
<dbReference type="STRING" id="292459.STH820"/>
<proteinExistence type="predicted"/>
<dbReference type="Gene3D" id="3.40.50.300">
    <property type="entry name" value="P-loop containing nucleotide triphosphate hydrolases"/>
    <property type="match status" value="1"/>
</dbReference>
<sequence length="709" mass="79343">MRIQDLILERQRSLFVGRARELRLLQELVTCPADDWHLLHIHGPGGIGKSTLLRLAAERIGPDRAILIDSSCGFGRPEDVLARIGQELAARGAMVSEAADRSAGSVARALNAHAARQGGILLALDAFEKWALVEEWLREEWIPGLDHRVRICTAGRHRLIGPWQAGGWNLLIRYLELPPLSRQEVDEYGRRLGLSDEGVLEDLRRISGGHPLALSLAGPLLVRRGRLGAGCGEARALMQQLMEAVLADVADPLLHRCTEAAAVLLRFDHDLLEATLGEPVPTDRFRALCSLPFVTRCGDCWMLHDSVRQWARADVRARRPEAYARYRSRAGQAIDRRLGAGPAEQSEWLFDRLYLSESDFMHGLLFGQEDELEVHGLSASDADEVERMYRRLLRATRRSPREERLLALIRPLLAAAPEAFGALRRQGRLMAFGSVFPLTGRTVPILAAHPVTAPVARRYVPGQSRYYLGLAGHDPQGVSGLEALMARDLLRLLPDQGLVLGQLEENGWDRFFRLIGFERAPWLDAASPGGTSYRGYVLDLRTERLHAKVLRRLRAEEGAPERGPVRTAPRQPPAKPGRTPAQPPARQANLTAAALAQRLRRALRHFDRLYARPELVEPLRFLATCAPGEDAADPALQVQEQIRRAIQRLEDGNEAERWDGQILRMAFLERRGSHEQTAERLHLSVPTYYRHLRLAVHRLARELLRAAPG</sequence>
<name>Q67R88_SYMTH</name>
<feature type="domain" description="Orc1-like AAA ATPase" evidence="2">
    <location>
        <begin position="15"/>
        <end position="136"/>
    </location>
</feature>
<reference evidence="3 4" key="1">
    <citation type="journal article" date="2004" name="Nucleic Acids Res.">
        <title>Genome sequence of Symbiobacterium thermophilum, an uncultivable bacterium that depends on microbial commensalism.</title>
        <authorList>
            <person name="Ueda K."/>
            <person name="Yamashita A."/>
            <person name="Ishikawa J."/>
            <person name="Shimada M."/>
            <person name="Watsuji T."/>
            <person name="Morimura K."/>
            <person name="Ikeda H."/>
            <person name="Hattori M."/>
            <person name="Beppu T."/>
        </authorList>
    </citation>
    <scope>NUCLEOTIDE SEQUENCE [LARGE SCALE GENOMIC DNA]</scope>
    <source>
        <strain evidence="4">T / IAM 14863</strain>
    </source>
</reference>
<dbReference type="PRINTS" id="PR00364">
    <property type="entry name" value="DISEASERSIST"/>
</dbReference>
<dbReference type="AlphaFoldDB" id="Q67R88"/>
<dbReference type="EMBL" id="AP006840">
    <property type="protein sequence ID" value="BAD39805.1"/>
    <property type="molecule type" value="Genomic_DNA"/>
</dbReference>
<evidence type="ECO:0000313" key="4">
    <source>
        <dbReference type="Proteomes" id="UP000000417"/>
    </source>
</evidence>
<dbReference type="Proteomes" id="UP000000417">
    <property type="component" value="Chromosome"/>
</dbReference>
<accession>Q67R88</accession>